<dbReference type="InterPro" id="IPR000064">
    <property type="entry name" value="NLP_P60_dom"/>
</dbReference>
<feature type="region of interest" description="Disordered" evidence="5">
    <location>
        <begin position="45"/>
        <end position="94"/>
    </location>
</feature>
<feature type="signal peptide" evidence="6">
    <location>
        <begin position="1"/>
        <end position="25"/>
    </location>
</feature>
<dbReference type="SUPFAM" id="SSF54001">
    <property type="entry name" value="Cysteine proteinases"/>
    <property type="match status" value="1"/>
</dbReference>
<dbReference type="STRING" id="1915.SLINC_1222"/>
<dbReference type="InterPro" id="IPR038765">
    <property type="entry name" value="Papain-like_cys_pep_sf"/>
</dbReference>
<dbReference type="GO" id="GO:0006508">
    <property type="term" value="P:proteolysis"/>
    <property type="evidence" value="ECO:0007669"/>
    <property type="project" value="UniProtKB-KW"/>
</dbReference>
<dbReference type="Proteomes" id="UP000092598">
    <property type="component" value="Chromosome"/>
</dbReference>
<keyword evidence="9" id="KW-1185">Reference proteome</keyword>
<evidence type="ECO:0000256" key="1">
    <source>
        <dbReference type="ARBA" id="ARBA00007074"/>
    </source>
</evidence>
<organism evidence="8 9">
    <name type="scientific">Streptomyces lincolnensis</name>
    <dbReference type="NCBI Taxonomy" id="1915"/>
    <lineage>
        <taxon>Bacteria</taxon>
        <taxon>Bacillati</taxon>
        <taxon>Actinomycetota</taxon>
        <taxon>Actinomycetes</taxon>
        <taxon>Kitasatosporales</taxon>
        <taxon>Streptomycetaceae</taxon>
        <taxon>Streptomyces</taxon>
    </lineage>
</organism>
<keyword evidence="6" id="KW-0732">Signal</keyword>
<keyword evidence="4" id="KW-0788">Thiol protease</keyword>
<evidence type="ECO:0000256" key="3">
    <source>
        <dbReference type="ARBA" id="ARBA00022801"/>
    </source>
</evidence>
<proteinExistence type="inferred from homology"/>
<dbReference type="EMBL" id="CP016438">
    <property type="protein sequence ID" value="ANS63446.1"/>
    <property type="molecule type" value="Genomic_DNA"/>
</dbReference>
<accession>A0A1B1M459</accession>
<evidence type="ECO:0000259" key="7">
    <source>
        <dbReference type="PROSITE" id="PS51935"/>
    </source>
</evidence>
<feature type="chain" id="PRO_5008526608" evidence="6">
    <location>
        <begin position="26"/>
        <end position="484"/>
    </location>
</feature>
<dbReference type="PANTHER" id="PTHR47359">
    <property type="entry name" value="PEPTIDOGLYCAN DL-ENDOPEPTIDASE CWLO"/>
    <property type="match status" value="1"/>
</dbReference>
<reference evidence="8 9" key="1">
    <citation type="submission" date="2016-07" db="EMBL/GenBank/DDBJ databases">
        <title>Enhancement of antibiotic productionsby engineered nitrateutilization in actinobacteria.</title>
        <authorList>
            <person name="Meng S.C."/>
        </authorList>
    </citation>
    <scope>NUCLEOTIDE SEQUENCE [LARGE SCALE GENOMIC DNA]</scope>
    <source>
        <strain evidence="8 9">NRRL 2936</strain>
    </source>
</reference>
<dbReference type="RefSeq" id="WP_225988264.1">
    <property type="nucleotide sequence ID" value="NZ_CP016438.1"/>
</dbReference>
<feature type="region of interest" description="Disordered" evidence="5">
    <location>
        <begin position="112"/>
        <end position="157"/>
    </location>
</feature>
<dbReference type="PANTHER" id="PTHR47359:SF3">
    <property type="entry name" value="NLP_P60 DOMAIN-CONTAINING PROTEIN-RELATED"/>
    <property type="match status" value="1"/>
</dbReference>
<dbReference type="InterPro" id="IPR051794">
    <property type="entry name" value="PG_Endopeptidase_C40"/>
</dbReference>
<evidence type="ECO:0000256" key="5">
    <source>
        <dbReference type="SAM" id="MobiDB-lite"/>
    </source>
</evidence>
<feature type="compositionally biased region" description="Basic and acidic residues" evidence="5">
    <location>
        <begin position="130"/>
        <end position="140"/>
    </location>
</feature>
<dbReference type="PATRIC" id="fig|1915.4.peg.1409"/>
<protein>
    <submittedName>
        <fullName evidence="8">NLP/P60 family secreted protein</fullName>
    </submittedName>
</protein>
<feature type="compositionally biased region" description="Low complexity" evidence="5">
    <location>
        <begin position="118"/>
        <end position="127"/>
    </location>
</feature>
<dbReference type="PROSITE" id="PS51935">
    <property type="entry name" value="NLPC_P60"/>
    <property type="match status" value="1"/>
</dbReference>
<evidence type="ECO:0000313" key="9">
    <source>
        <dbReference type="Proteomes" id="UP000092598"/>
    </source>
</evidence>
<evidence type="ECO:0000313" key="8">
    <source>
        <dbReference type="EMBL" id="ANS63446.1"/>
    </source>
</evidence>
<comment type="similarity">
    <text evidence="1">Belongs to the peptidase C40 family.</text>
</comment>
<gene>
    <name evidence="8" type="ORF">SLINC_1222</name>
</gene>
<evidence type="ECO:0000256" key="4">
    <source>
        <dbReference type="ARBA" id="ARBA00022807"/>
    </source>
</evidence>
<keyword evidence="2" id="KW-0645">Protease</keyword>
<dbReference type="Pfam" id="PF00877">
    <property type="entry name" value="NLPC_P60"/>
    <property type="match status" value="1"/>
</dbReference>
<evidence type="ECO:0000256" key="2">
    <source>
        <dbReference type="ARBA" id="ARBA00022670"/>
    </source>
</evidence>
<keyword evidence="3" id="KW-0378">Hydrolase</keyword>
<dbReference type="GO" id="GO:0008234">
    <property type="term" value="F:cysteine-type peptidase activity"/>
    <property type="evidence" value="ECO:0007669"/>
    <property type="project" value="UniProtKB-KW"/>
</dbReference>
<name>A0A1B1M459_STRLN</name>
<evidence type="ECO:0000256" key="6">
    <source>
        <dbReference type="SAM" id="SignalP"/>
    </source>
</evidence>
<dbReference type="KEGG" id="sls:SLINC_1222"/>
<sequence>MRNSALATAALTSVALLSQTTGAAAATGDDSPSRDEVQQRVNSLYDRAENDTGTFNATRAGKFPRQRGAAPADGERRTAGPAGTDTRRSADPGLADVTRQWFDAARARVGPTLPASLPADRAQARPAAPRPDRPAERPAQRESFALESPKTSERSVPELTAGFAPESTTMSAAPALPSAPGTQPEAALDALPAADPGRSPLHAAKERNQQKLERARELLAAAQSAQLPGTALPDAQLFSTPPSFEPLPAEDIWQTAPQQAVDETGPQWLVQPQVQAQPQADFTASLPDLSALPEAPAYPPAYSPVADLPVAPAPEPTTNLPFIPAPAPAPDLPVTPAPAPMADLPVAPPPVALVEQTVGTGFSTKAAKVVKVVDFARAQIGKPCLSGAAGPGAYDCSGLTQAAWKAAGVALPRTPQAQASVGTVIPLTELREGDLVFFHDDLSHVGVYTGNGMMVHAPGPGSSIREEPVLSVGESAIRGAVRTV</sequence>
<feature type="domain" description="NlpC/P60" evidence="7">
    <location>
        <begin position="366"/>
        <end position="484"/>
    </location>
</feature>
<dbReference type="AlphaFoldDB" id="A0A1B1M459"/>
<dbReference type="Gene3D" id="3.90.1720.10">
    <property type="entry name" value="endopeptidase domain like (from Nostoc punctiforme)"/>
    <property type="match status" value="1"/>
</dbReference>